<feature type="transmembrane region" description="Helical" evidence="1">
    <location>
        <begin position="20"/>
        <end position="38"/>
    </location>
</feature>
<sequence>MATTNSPRTSSSTMSFKDALKIGLVCGIAVLLVSVIVTRAWQDPTAFGHSFLYAAIAFVAVSLTACVLNWVMRNDDQNDQSFPVLK</sequence>
<proteinExistence type="predicted"/>
<keyword evidence="1" id="KW-1133">Transmembrane helix</keyword>
<reference evidence="2 3" key="1">
    <citation type="submission" date="2018-06" db="EMBL/GenBank/DDBJ databases">
        <title>Freshwater and sediment microbial communities from various areas in North America, analyzing microbe dynamics in response to fracking.</title>
        <authorList>
            <person name="Lamendella R."/>
        </authorList>
    </citation>
    <scope>NUCLEOTIDE SEQUENCE [LARGE SCALE GENOMIC DNA]</scope>
    <source>
        <strain evidence="2 3">3b_TX</strain>
    </source>
</reference>
<dbReference type="EMBL" id="QNSB01000002">
    <property type="protein sequence ID" value="RBP73658.1"/>
    <property type="molecule type" value="Genomic_DNA"/>
</dbReference>
<evidence type="ECO:0000256" key="1">
    <source>
        <dbReference type="SAM" id="Phobius"/>
    </source>
</evidence>
<dbReference type="AlphaFoldDB" id="A0A366ILR2"/>
<protein>
    <submittedName>
        <fullName evidence="2">Uncharacterized protein</fullName>
    </submittedName>
</protein>
<name>A0A366ILR2_9MICO</name>
<evidence type="ECO:0000313" key="2">
    <source>
        <dbReference type="EMBL" id="RBP73658.1"/>
    </source>
</evidence>
<accession>A0A366ILR2</accession>
<organism evidence="2 3">
    <name type="scientific">Brevibacterium celere</name>
    <dbReference type="NCBI Taxonomy" id="225845"/>
    <lineage>
        <taxon>Bacteria</taxon>
        <taxon>Bacillati</taxon>
        <taxon>Actinomycetota</taxon>
        <taxon>Actinomycetes</taxon>
        <taxon>Micrococcales</taxon>
        <taxon>Brevibacteriaceae</taxon>
        <taxon>Brevibacterium</taxon>
    </lineage>
</organism>
<dbReference type="Proteomes" id="UP000253509">
    <property type="component" value="Unassembled WGS sequence"/>
</dbReference>
<keyword evidence="3" id="KW-1185">Reference proteome</keyword>
<gene>
    <name evidence="2" type="ORF">DFO65_102186</name>
</gene>
<feature type="transmembrane region" description="Helical" evidence="1">
    <location>
        <begin position="50"/>
        <end position="71"/>
    </location>
</feature>
<keyword evidence="1" id="KW-0812">Transmembrane</keyword>
<evidence type="ECO:0000313" key="3">
    <source>
        <dbReference type="Proteomes" id="UP000253509"/>
    </source>
</evidence>
<keyword evidence="1" id="KW-0472">Membrane</keyword>
<dbReference type="RefSeq" id="WP_113903046.1">
    <property type="nucleotide sequence ID" value="NZ_QNSB01000002.1"/>
</dbReference>
<comment type="caution">
    <text evidence="2">The sequence shown here is derived from an EMBL/GenBank/DDBJ whole genome shotgun (WGS) entry which is preliminary data.</text>
</comment>